<protein>
    <recommendedName>
        <fullName evidence="4">Transporter</fullName>
    </recommendedName>
</protein>
<evidence type="ECO:0008006" key="4">
    <source>
        <dbReference type="Google" id="ProtNLM"/>
    </source>
</evidence>
<dbReference type="RefSeq" id="WP_341627387.1">
    <property type="nucleotide sequence ID" value="NZ_JBAKBA010000010.1"/>
</dbReference>
<comment type="caution">
    <text evidence="2">The sequence shown here is derived from an EMBL/GenBank/DDBJ whole genome shotgun (WGS) entry which is preliminary data.</text>
</comment>
<feature type="transmembrane region" description="Helical" evidence="1">
    <location>
        <begin position="176"/>
        <end position="193"/>
    </location>
</feature>
<evidence type="ECO:0000313" key="3">
    <source>
        <dbReference type="Proteomes" id="UP001366060"/>
    </source>
</evidence>
<evidence type="ECO:0000256" key="1">
    <source>
        <dbReference type="SAM" id="Phobius"/>
    </source>
</evidence>
<keyword evidence="1" id="KW-0812">Transmembrane</keyword>
<name>A0ABU9HA57_9GAMM</name>
<dbReference type="EMBL" id="JBAKBA010000010">
    <property type="protein sequence ID" value="MEL0658749.1"/>
    <property type="molecule type" value="Genomic_DNA"/>
</dbReference>
<feature type="transmembrane region" description="Helical" evidence="1">
    <location>
        <begin position="124"/>
        <end position="144"/>
    </location>
</feature>
<feature type="transmembrane region" description="Helical" evidence="1">
    <location>
        <begin position="94"/>
        <end position="112"/>
    </location>
</feature>
<keyword evidence="1" id="KW-0472">Membrane</keyword>
<gene>
    <name evidence="2" type="ORF">V6255_06290</name>
</gene>
<reference evidence="2 3" key="1">
    <citation type="submission" date="2024-02" db="EMBL/GenBank/DDBJ databases">
        <title>Bacteria isolated from the canopy kelp, Nereocystis luetkeana.</title>
        <authorList>
            <person name="Pfister C.A."/>
            <person name="Younker I.T."/>
            <person name="Light S.H."/>
        </authorList>
    </citation>
    <scope>NUCLEOTIDE SEQUENCE [LARGE SCALE GENOMIC DNA]</scope>
    <source>
        <strain evidence="2 3">TI.2.07</strain>
    </source>
</reference>
<dbReference type="Proteomes" id="UP001366060">
    <property type="component" value="Unassembled WGS sequence"/>
</dbReference>
<feature type="transmembrane region" description="Helical" evidence="1">
    <location>
        <begin position="6"/>
        <end position="25"/>
    </location>
</feature>
<accession>A0ABU9HA57</accession>
<keyword evidence="3" id="KW-1185">Reference proteome</keyword>
<proteinExistence type="predicted"/>
<keyword evidence="1" id="KW-1133">Transmembrane helix</keyword>
<organism evidence="2 3">
    <name type="scientific">Psychromonas arctica</name>
    <dbReference type="NCBI Taxonomy" id="168275"/>
    <lineage>
        <taxon>Bacteria</taxon>
        <taxon>Pseudomonadati</taxon>
        <taxon>Pseudomonadota</taxon>
        <taxon>Gammaproteobacteria</taxon>
        <taxon>Alteromonadales</taxon>
        <taxon>Psychromonadaceae</taxon>
        <taxon>Psychromonas</taxon>
    </lineage>
</organism>
<sequence>MFIFRAFIYLIALAGVAYLIGLEGYDLKTLARYNENTLTEHMQDILTLSSSLLFLYAARLDDKLKVASTLLAALLAMMFVRESDSLLDQNVYDGAWETLVLCIGIVLAFFLRGKFSTIYSSLKAYSETACYGTFLAGLVVLLAFSRVMGRGSFWTSVMGENYMRIVKNIVEEGTETLGYTLIFISAIELVLICRKRRHTLTNV</sequence>
<evidence type="ECO:0000313" key="2">
    <source>
        <dbReference type="EMBL" id="MEL0658749.1"/>
    </source>
</evidence>